<dbReference type="InterPro" id="IPR021344">
    <property type="entry name" value="DUF2970"/>
</dbReference>
<feature type="transmembrane region" description="Helical" evidence="1">
    <location>
        <begin position="42"/>
        <end position="65"/>
    </location>
</feature>
<sequence length="66" mass="7001">MDEKPRSPGIGGMLLSVLASAFGVQSQQNYERDFNGGKLTGYIVIGVLFVCLLIAALAGLVNFILN</sequence>
<evidence type="ECO:0000313" key="2">
    <source>
        <dbReference type="EMBL" id="OFC69715.1"/>
    </source>
</evidence>
<keyword evidence="1" id="KW-0812">Transmembrane</keyword>
<evidence type="ECO:0008006" key="4">
    <source>
        <dbReference type="Google" id="ProtNLM"/>
    </source>
</evidence>
<proteinExistence type="predicted"/>
<gene>
    <name evidence="2" type="ORF">BFC18_16750</name>
</gene>
<protein>
    <recommendedName>
        <fullName evidence="4">DUF2970 domain-containing protein</fullName>
    </recommendedName>
</protein>
<dbReference type="AlphaFoldDB" id="A0A1E7Z840"/>
<keyword evidence="3" id="KW-1185">Reference proteome</keyword>
<dbReference type="RefSeq" id="WP_070126513.1">
    <property type="nucleotide sequence ID" value="NZ_MDHN01000037.1"/>
</dbReference>
<organism evidence="2 3">
    <name type="scientific">Alteromonas confluentis</name>
    <dbReference type="NCBI Taxonomy" id="1656094"/>
    <lineage>
        <taxon>Bacteria</taxon>
        <taxon>Pseudomonadati</taxon>
        <taxon>Pseudomonadota</taxon>
        <taxon>Gammaproteobacteria</taxon>
        <taxon>Alteromonadales</taxon>
        <taxon>Alteromonadaceae</taxon>
        <taxon>Alteromonas/Salinimonas group</taxon>
        <taxon>Alteromonas</taxon>
    </lineage>
</organism>
<keyword evidence="1" id="KW-1133">Transmembrane helix</keyword>
<name>A0A1E7Z840_9ALTE</name>
<evidence type="ECO:0000313" key="3">
    <source>
        <dbReference type="Proteomes" id="UP000175691"/>
    </source>
</evidence>
<accession>A0A1E7Z840</accession>
<evidence type="ECO:0000256" key="1">
    <source>
        <dbReference type="SAM" id="Phobius"/>
    </source>
</evidence>
<reference evidence="2 3" key="1">
    <citation type="submission" date="2016-08" db="EMBL/GenBank/DDBJ databases">
        <authorList>
            <person name="Seilhamer J.J."/>
        </authorList>
    </citation>
    <scope>NUCLEOTIDE SEQUENCE [LARGE SCALE GENOMIC DNA]</scope>
    <source>
        <strain evidence="2 3">KCTC 42603</strain>
    </source>
</reference>
<keyword evidence="1" id="KW-0472">Membrane</keyword>
<dbReference type="Proteomes" id="UP000175691">
    <property type="component" value="Unassembled WGS sequence"/>
</dbReference>
<comment type="caution">
    <text evidence="2">The sequence shown here is derived from an EMBL/GenBank/DDBJ whole genome shotgun (WGS) entry which is preliminary data.</text>
</comment>
<dbReference type="EMBL" id="MDHN01000037">
    <property type="protein sequence ID" value="OFC69715.1"/>
    <property type="molecule type" value="Genomic_DNA"/>
</dbReference>
<dbReference type="STRING" id="1656094.BFC18_16750"/>
<dbReference type="Pfam" id="PF11174">
    <property type="entry name" value="DUF2970"/>
    <property type="match status" value="1"/>
</dbReference>
<dbReference type="OrthoDB" id="5625885at2"/>